<feature type="transmembrane region" description="Helical" evidence="1">
    <location>
        <begin position="25"/>
        <end position="49"/>
    </location>
</feature>
<organism evidence="2 3">
    <name type="scientific">Karstenula rhodostoma CBS 690.94</name>
    <dbReference type="NCBI Taxonomy" id="1392251"/>
    <lineage>
        <taxon>Eukaryota</taxon>
        <taxon>Fungi</taxon>
        <taxon>Dikarya</taxon>
        <taxon>Ascomycota</taxon>
        <taxon>Pezizomycotina</taxon>
        <taxon>Dothideomycetes</taxon>
        <taxon>Pleosporomycetidae</taxon>
        <taxon>Pleosporales</taxon>
        <taxon>Massarineae</taxon>
        <taxon>Didymosphaeriaceae</taxon>
        <taxon>Karstenula</taxon>
    </lineage>
</organism>
<reference evidence="2" key="1">
    <citation type="journal article" date="2020" name="Stud. Mycol.">
        <title>101 Dothideomycetes genomes: a test case for predicting lifestyles and emergence of pathogens.</title>
        <authorList>
            <person name="Haridas S."/>
            <person name="Albert R."/>
            <person name="Binder M."/>
            <person name="Bloem J."/>
            <person name="Labutti K."/>
            <person name="Salamov A."/>
            <person name="Andreopoulos B."/>
            <person name="Baker S."/>
            <person name="Barry K."/>
            <person name="Bills G."/>
            <person name="Bluhm B."/>
            <person name="Cannon C."/>
            <person name="Castanera R."/>
            <person name="Culley D."/>
            <person name="Daum C."/>
            <person name="Ezra D."/>
            <person name="Gonzalez J."/>
            <person name="Henrissat B."/>
            <person name="Kuo A."/>
            <person name="Liang C."/>
            <person name="Lipzen A."/>
            <person name="Lutzoni F."/>
            <person name="Magnuson J."/>
            <person name="Mondo S."/>
            <person name="Nolan M."/>
            <person name="Ohm R."/>
            <person name="Pangilinan J."/>
            <person name="Park H.-J."/>
            <person name="Ramirez L."/>
            <person name="Alfaro M."/>
            <person name="Sun H."/>
            <person name="Tritt A."/>
            <person name="Yoshinaga Y."/>
            <person name="Zwiers L.-H."/>
            <person name="Turgeon B."/>
            <person name="Goodwin S."/>
            <person name="Spatafora J."/>
            <person name="Crous P."/>
            <person name="Grigoriev I."/>
        </authorList>
    </citation>
    <scope>NUCLEOTIDE SEQUENCE</scope>
    <source>
        <strain evidence="2">CBS 690.94</strain>
    </source>
</reference>
<keyword evidence="1" id="KW-0472">Membrane</keyword>
<dbReference type="EMBL" id="MU001515">
    <property type="protein sequence ID" value="KAF2437640.1"/>
    <property type="molecule type" value="Genomic_DNA"/>
</dbReference>
<protein>
    <submittedName>
        <fullName evidence="2">Uncharacterized protein</fullName>
    </submittedName>
</protein>
<gene>
    <name evidence="2" type="ORF">P171DRAFT_526851</name>
</gene>
<keyword evidence="3" id="KW-1185">Reference proteome</keyword>
<dbReference type="Proteomes" id="UP000799764">
    <property type="component" value="Unassembled WGS sequence"/>
</dbReference>
<sequence length="243" mass="27270">MPDSNLHEAVEEVNWNWWIIVIANFVYYALFTAAIGVSCAFLAAIGILIDLVEHAMPNFLARASPPAAMIYFVLIAVLMCICDTALVSMGIPMYNSALLLVLFGGMVVTPLTGPALAGYRSSFEAAYDAFQETRNDHRRREFHFGWYPVSAESLDTGSVEIRVPGDPSQLDETKRRELASLLSEKLCAVVRAMGDEERLEREADLRRELSLLLNREWRSSSSYKSGSRPPPLWTDDYYTGYDL</sequence>
<proteinExistence type="predicted"/>
<evidence type="ECO:0000313" key="3">
    <source>
        <dbReference type="Proteomes" id="UP000799764"/>
    </source>
</evidence>
<evidence type="ECO:0000256" key="1">
    <source>
        <dbReference type="SAM" id="Phobius"/>
    </source>
</evidence>
<evidence type="ECO:0000313" key="2">
    <source>
        <dbReference type="EMBL" id="KAF2437640.1"/>
    </source>
</evidence>
<dbReference type="AlphaFoldDB" id="A0A9P4P5B2"/>
<feature type="transmembrane region" description="Helical" evidence="1">
    <location>
        <begin position="70"/>
        <end position="91"/>
    </location>
</feature>
<name>A0A9P4P5B2_9PLEO</name>
<keyword evidence="1" id="KW-1133">Transmembrane helix</keyword>
<accession>A0A9P4P5B2</accession>
<comment type="caution">
    <text evidence="2">The sequence shown here is derived from an EMBL/GenBank/DDBJ whole genome shotgun (WGS) entry which is preliminary data.</text>
</comment>
<feature type="transmembrane region" description="Helical" evidence="1">
    <location>
        <begin position="97"/>
        <end position="117"/>
    </location>
</feature>
<keyword evidence="1" id="KW-0812">Transmembrane</keyword>